<gene>
    <name evidence="2" type="ORF">MBORA_14260</name>
</gene>
<protein>
    <submittedName>
        <fullName evidence="2">Uncharacterized protein</fullName>
    </submittedName>
</protein>
<dbReference type="EMBL" id="LWMU01000081">
    <property type="protein sequence ID" value="KZX11885.1"/>
    <property type="molecule type" value="Genomic_DNA"/>
</dbReference>
<keyword evidence="1" id="KW-0472">Membrane</keyword>
<dbReference type="STRING" id="66851.MBORA_14260"/>
<dbReference type="AlphaFoldDB" id="A0A162FEK3"/>
<reference evidence="3" key="1">
    <citation type="journal article" date="2016" name="Genome Announc.">
        <title>Draft Genome Sequences of Methanobrevibacter curvatus DSM11111, Methanobrevibacter cuticularis DSM11139, Methanobrevibacter filiformis DSM11501, and Methanobrevibacter oralis DSM7256.</title>
        <authorList>
            <person name="Poehlein A."/>
            <person name="Seedorf H."/>
        </authorList>
    </citation>
    <scope>NUCLEOTIDE SEQUENCE [LARGE SCALE GENOMIC DNA]</scope>
    <source>
        <strain evidence="3">DSM 7256 / JCM 30027 / ZR</strain>
    </source>
</reference>
<accession>A0A162FEK3</accession>
<feature type="transmembrane region" description="Helical" evidence="1">
    <location>
        <begin position="28"/>
        <end position="47"/>
    </location>
</feature>
<comment type="caution">
    <text evidence="2">The sequence shown here is derived from an EMBL/GenBank/DDBJ whole genome shotgun (WGS) entry which is preliminary data.</text>
</comment>
<evidence type="ECO:0000313" key="2">
    <source>
        <dbReference type="EMBL" id="KZX11885.1"/>
    </source>
</evidence>
<dbReference type="OrthoDB" id="77256at2157"/>
<evidence type="ECO:0000313" key="3">
    <source>
        <dbReference type="Proteomes" id="UP000077428"/>
    </source>
</evidence>
<proteinExistence type="predicted"/>
<keyword evidence="1" id="KW-0812">Transmembrane</keyword>
<keyword evidence="3" id="KW-1185">Reference proteome</keyword>
<name>A0A162FEK3_METOA</name>
<dbReference type="Proteomes" id="UP000077428">
    <property type="component" value="Unassembled WGS sequence"/>
</dbReference>
<keyword evidence="1" id="KW-1133">Transmembrane helix</keyword>
<dbReference type="PATRIC" id="fig|66851.6.peg.1543"/>
<sequence length="133" mass="15576">MDIRKIGLVLIFVGIALSVIFIDNHDYLVVALTITVLGLFLVVVGYIEEIKKAKLVNDKLNEDIPRIIQPLITKYSNLNKDYKIQFEDDEYKVKRIQLNQDLEKELTHNLPYLESRDIKKIVIDFNKEQDKMN</sequence>
<dbReference type="RefSeq" id="WP_042691945.1">
    <property type="nucleotide sequence ID" value="NZ_CABMAB010000003.1"/>
</dbReference>
<organism evidence="2 3">
    <name type="scientific">Methanobrevibacter oralis</name>
    <dbReference type="NCBI Taxonomy" id="66851"/>
    <lineage>
        <taxon>Archaea</taxon>
        <taxon>Methanobacteriati</taxon>
        <taxon>Methanobacteriota</taxon>
        <taxon>Methanomada group</taxon>
        <taxon>Methanobacteria</taxon>
        <taxon>Methanobacteriales</taxon>
        <taxon>Methanobacteriaceae</taxon>
        <taxon>Methanobrevibacter</taxon>
    </lineage>
</organism>
<evidence type="ECO:0000256" key="1">
    <source>
        <dbReference type="SAM" id="Phobius"/>
    </source>
</evidence>